<comment type="caution">
    <text evidence="1">The sequence shown here is derived from an EMBL/GenBank/DDBJ whole genome shotgun (WGS) entry which is preliminary data.</text>
</comment>
<dbReference type="EMBL" id="BKCJ010004403">
    <property type="protein sequence ID" value="GEU60841.1"/>
    <property type="molecule type" value="Genomic_DNA"/>
</dbReference>
<reference evidence="1" key="1">
    <citation type="journal article" date="2019" name="Sci. Rep.">
        <title>Draft genome of Tanacetum cinerariifolium, the natural source of mosquito coil.</title>
        <authorList>
            <person name="Yamashiro T."/>
            <person name="Shiraishi A."/>
            <person name="Satake H."/>
            <person name="Nakayama K."/>
        </authorList>
    </citation>
    <scope>NUCLEOTIDE SEQUENCE</scope>
</reference>
<name>A0A6L2LG99_TANCI</name>
<protein>
    <submittedName>
        <fullName evidence="1">Uncharacterized protein</fullName>
    </submittedName>
</protein>
<organism evidence="1">
    <name type="scientific">Tanacetum cinerariifolium</name>
    <name type="common">Dalmatian daisy</name>
    <name type="synonym">Chrysanthemum cinerariifolium</name>
    <dbReference type="NCBI Taxonomy" id="118510"/>
    <lineage>
        <taxon>Eukaryota</taxon>
        <taxon>Viridiplantae</taxon>
        <taxon>Streptophyta</taxon>
        <taxon>Embryophyta</taxon>
        <taxon>Tracheophyta</taxon>
        <taxon>Spermatophyta</taxon>
        <taxon>Magnoliopsida</taxon>
        <taxon>eudicotyledons</taxon>
        <taxon>Gunneridae</taxon>
        <taxon>Pentapetalae</taxon>
        <taxon>asterids</taxon>
        <taxon>campanulids</taxon>
        <taxon>Asterales</taxon>
        <taxon>Asteraceae</taxon>
        <taxon>Asteroideae</taxon>
        <taxon>Anthemideae</taxon>
        <taxon>Anthemidinae</taxon>
        <taxon>Tanacetum</taxon>
    </lineage>
</organism>
<evidence type="ECO:0000313" key="1">
    <source>
        <dbReference type="EMBL" id="GEU60841.1"/>
    </source>
</evidence>
<sequence length="152" mass="17800">MLLGKLKTSPRVLAYLDNKNMTLLETLDFTVHDLDKVFNEVQFFRQLGFHPVEFKMIGNGSYFSNDLKRSNITRVQLSLFAKTYHPFPWRYFQHDLISYLKLKMFSSYIGIALLTITSGLDTDFDLNYFLVRLVVDHQSNELTISNFSPTDR</sequence>
<accession>A0A6L2LG99</accession>
<gene>
    <name evidence="1" type="ORF">Tci_032819</name>
</gene>
<dbReference type="AlphaFoldDB" id="A0A6L2LG99"/>
<proteinExistence type="predicted"/>